<sequence>MAVGASPAASDAARDLAKAKAAAVRAALEAAADSPTAMKAEDAELGGGELGGAKPAYVVTEHGDE</sequence>
<feature type="region of interest" description="Disordered" evidence="1">
    <location>
        <begin position="30"/>
        <end position="65"/>
    </location>
</feature>
<dbReference type="GeneID" id="9682369"/>
<evidence type="ECO:0000313" key="3">
    <source>
        <dbReference type="Proteomes" id="UP000001876"/>
    </source>
</evidence>
<dbReference type="EMBL" id="GG663737">
    <property type="protein sequence ID" value="EEH58575.1"/>
    <property type="molecule type" value="Genomic_DNA"/>
</dbReference>
<organism evidence="3">
    <name type="scientific">Micromonas pusilla (strain CCMP1545)</name>
    <name type="common">Picoplanktonic green alga</name>
    <dbReference type="NCBI Taxonomy" id="564608"/>
    <lineage>
        <taxon>Eukaryota</taxon>
        <taxon>Viridiplantae</taxon>
        <taxon>Chlorophyta</taxon>
        <taxon>Mamiellophyceae</taxon>
        <taxon>Mamiellales</taxon>
        <taxon>Mamiellaceae</taxon>
        <taxon>Micromonas</taxon>
    </lineage>
</organism>
<dbReference type="AlphaFoldDB" id="C1MMI1"/>
<evidence type="ECO:0000256" key="1">
    <source>
        <dbReference type="SAM" id="MobiDB-lite"/>
    </source>
</evidence>
<evidence type="ECO:0000313" key="2">
    <source>
        <dbReference type="EMBL" id="EEH58575.1"/>
    </source>
</evidence>
<proteinExistence type="predicted"/>
<keyword evidence="3" id="KW-1185">Reference proteome</keyword>
<reference evidence="2 3" key="1">
    <citation type="journal article" date="2009" name="Science">
        <title>Green evolution and dynamic adaptations revealed by genomes of the marine picoeukaryotes Micromonas.</title>
        <authorList>
            <person name="Worden A.Z."/>
            <person name="Lee J.H."/>
            <person name="Mock T."/>
            <person name="Rouze P."/>
            <person name="Simmons M.P."/>
            <person name="Aerts A.L."/>
            <person name="Allen A.E."/>
            <person name="Cuvelier M.L."/>
            <person name="Derelle E."/>
            <person name="Everett M.V."/>
            <person name="Foulon E."/>
            <person name="Grimwood J."/>
            <person name="Gundlach H."/>
            <person name="Henrissat B."/>
            <person name="Napoli C."/>
            <person name="McDonald S.M."/>
            <person name="Parker M.S."/>
            <person name="Rombauts S."/>
            <person name="Salamov A."/>
            <person name="Von Dassow P."/>
            <person name="Badger J.H."/>
            <person name="Coutinho P.M."/>
            <person name="Demir E."/>
            <person name="Dubchak I."/>
            <person name="Gentemann C."/>
            <person name="Eikrem W."/>
            <person name="Gready J.E."/>
            <person name="John U."/>
            <person name="Lanier W."/>
            <person name="Lindquist E.A."/>
            <person name="Lucas S."/>
            <person name="Mayer K.F."/>
            <person name="Moreau H."/>
            <person name="Not F."/>
            <person name="Otillar R."/>
            <person name="Panaud O."/>
            <person name="Pangilinan J."/>
            <person name="Paulsen I."/>
            <person name="Piegu B."/>
            <person name="Poliakov A."/>
            <person name="Robbens S."/>
            <person name="Schmutz J."/>
            <person name="Toulza E."/>
            <person name="Wyss T."/>
            <person name="Zelensky A."/>
            <person name="Zhou K."/>
            <person name="Armbrust E.V."/>
            <person name="Bhattacharya D."/>
            <person name="Goodenough U.W."/>
            <person name="Van de Peer Y."/>
            <person name="Grigoriev I.V."/>
        </authorList>
    </citation>
    <scope>NUCLEOTIDE SEQUENCE [LARGE SCALE GENOMIC DNA]</scope>
    <source>
        <strain evidence="2 3">CCMP1545</strain>
    </source>
</reference>
<accession>C1MMI1</accession>
<dbReference type="RefSeq" id="XP_003056930.1">
    <property type="nucleotide sequence ID" value="XM_003056884.1"/>
</dbReference>
<name>C1MMI1_MICPC</name>
<dbReference type="Proteomes" id="UP000001876">
    <property type="component" value="Unassembled WGS sequence"/>
</dbReference>
<gene>
    <name evidence="2" type="ORF">MICPUCDRAFT_56537</name>
</gene>
<dbReference type="KEGG" id="mpp:MICPUCDRAFT_56537"/>
<protein>
    <submittedName>
        <fullName evidence="2">Predicted protein</fullName>
    </submittedName>
</protein>